<keyword evidence="1" id="KW-0238">DNA-binding</keyword>
<feature type="domain" description="HTH CENPB-type" evidence="2">
    <location>
        <begin position="33"/>
        <end position="88"/>
    </location>
</feature>
<evidence type="ECO:0000313" key="3">
    <source>
        <dbReference type="EMBL" id="RNA11233.1"/>
    </source>
</evidence>
<name>A0A3M7QIZ9_BRAPC</name>
<keyword evidence="4" id="KW-1185">Reference proteome</keyword>
<dbReference type="GO" id="GO:0003677">
    <property type="term" value="F:DNA binding"/>
    <property type="evidence" value="ECO:0007669"/>
    <property type="project" value="UniProtKB-KW"/>
</dbReference>
<dbReference type="STRING" id="10195.A0A3M7QIZ9"/>
<proteinExistence type="predicted"/>
<dbReference type="Gene3D" id="1.10.10.60">
    <property type="entry name" value="Homeodomain-like"/>
    <property type="match status" value="1"/>
</dbReference>
<evidence type="ECO:0000256" key="1">
    <source>
        <dbReference type="ARBA" id="ARBA00023125"/>
    </source>
</evidence>
<reference evidence="3 4" key="1">
    <citation type="journal article" date="2018" name="Sci. Rep.">
        <title>Genomic signatures of local adaptation to the degree of environmental predictability in rotifers.</title>
        <authorList>
            <person name="Franch-Gras L."/>
            <person name="Hahn C."/>
            <person name="Garcia-Roger E.M."/>
            <person name="Carmona M.J."/>
            <person name="Serra M."/>
            <person name="Gomez A."/>
        </authorList>
    </citation>
    <scope>NUCLEOTIDE SEQUENCE [LARGE SCALE GENOMIC DNA]</scope>
    <source>
        <strain evidence="3">HYR1</strain>
    </source>
</reference>
<dbReference type="Pfam" id="PF03221">
    <property type="entry name" value="HTH_Tnp_Tc5"/>
    <property type="match status" value="1"/>
</dbReference>
<comment type="caution">
    <text evidence="3">The sequence shown here is derived from an EMBL/GenBank/DDBJ whole genome shotgun (WGS) entry which is preliminary data.</text>
</comment>
<evidence type="ECO:0000313" key="4">
    <source>
        <dbReference type="Proteomes" id="UP000276133"/>
    </source>
</evidence>
<dbReference type="InterPro" id="IPR006600">
    <property type="entry name" value="HTH_CenpB_DNA-bd_dom"/>
</dbReference>
<organism evidence="3 4">
    <name type="scientific">Brachionus plicatilis</name>
    <name type="common">Marine rotifer</name>
    <name type="synonym">Brachionus muelleri</name>
    <dbReference type="NCBI Taxonomy" id="10195"/>
    <lineage>
        <taxon>Eukaryota</taxon>
        <taxon>Metazoa</taxon>
        <taxon>Spiralia</taxon>
        <taxon>Gnathifera</taxon>
        <taxon>Rotifera</taxon>
        <taxon>Eurotatoria</taxon>
        <taxon>Monogononta</taxon>
        <taxon>Pseudotrocha</taxon>
        <taxon>Ploima</taxon>
        <taxon>Brachionidae</taxon>
        <taxon>Brachionus</taxon>
    </lineage>
</organism>
<gene>
    <name evidence="3" type="ORF">BpHYR1_017193</name>
</gene>
<accession>A0A3M7QIZ9</accession>
<dbReference type="Proteomes" id="UP000276133">
    <property type="component" value="Unassembled WGS sequence"/>
</dbReference>
<dbReference type="EMBL" id="REGN01006013">
    <property type="protein sequence ID" value="RNA11233.1"/>
    <property type="molecule type" value="Genomic_DNA"/>
</dbReference>
<dbReference type="OrthoDB" id="125347at2759"/>
<protein>
    <submittedName>
        <fullName evidence="3">Tigger transposable element-derived 6</fullName>
    </submittedName>
</protein>
<dbReference type="AlphaFoldDB" id="A0A3M7QIZ9"/>
<evidence type="ECO:0000259" key="2">
    <source>
        <dbReference type="Pfam" id="PF03221"/>
    </source>
</evidence>
<sequence>MPRESYNMLIKKQVLDEVDKGTSNEIIMSMFGLKNFIQNWNDTGTPINGVIIRKKALEIANKNGIARIANFKGSKGYILNFSDRNCVNLQTIHCEGNSIEPDVILSWEVKLYDLIKNTDPENIFNGDEFGLFWLLLPNKTYVIKDSVCKFGKQSKERFTGFVCATWDNEMRAEVISNCFRHCGFNRAKCRTEPIEPEFIEVASEISADNEFKRLNREFICEFSGSDLESYVDSDKNLATSVPLEEVITDNINQISETIDSDKEESDCEVEEDRPVAKAEALECIDTLKLYATQGPTEEDASNMLKLIRLVENNIYSRKKKFIQKRLEF</sequence>